<dbReference type="InterPro" id="IPR002201">
    <property type="entry name" value="Glyco_trans_9"/>
</dbReference>
<dbReference type="Gene3D" id="3.40.50.2000">
    <property type="entry name" value="Glycogen Phosphorylase B"/>
    <property type="match status" value="1"/>
</dbReference>
<evidence type="ECO:0000256" key="2">
    <source>
        <dbReference type="ARBA" id="ARBA00022679"/>
    </source>
</evidence>
<dbReference type="EMBL" id="LCEJ01000040">
    <property type="protein sequence ID" value="KKS69952.1"/>
    <property type="molecule type" value="Genomic_DNA"/>
</dbReference>
<dbReference type="PANTHER" id="PTHR30160:SF7">
    <property type="entry name" value="ADP-HEPTOSE--LPS HEPTOSYLTRANSFERASE 2"/>
    <property type="match status" value="1"/>
</dbReference>
<dbReference type="PANTHER" id="PTHR30160">
    <property type="entry name" value="TETRAACYLDISACCHARIDE 4'-KINASE-RELATED"/>
    <property type="match status" value="1"/>
</dbReference>
<proteinExistence type="predicted"/>
<protein>
    <submittedName>
        <fullName evidence="3">Uncharacterized protein</fullName>
    </submittedName>
</protein>
<evidence type="ECO:0000313" key="3">
    <source>
        <dbReference type="EMBL" id="KKS69952.1"/>
    </source>
</evidence>
<comment type="caution">
    <text evidence="3">The sequence shown here is derived from an EMBL/GenBank/DDBJ whole genome shotgun (WGS) entry which is preliminary data.</text>
</comment>
<evidence type="ECO:0000313" key="4">
    <source>
        <dbReference type="Proteomes" id="UP000034785"/>
    </source>
</evidence>
<dbReference type="AlphaFoldDB" id="A0A0G1B9I9"/>
<dbReference type="GO" id="GO:0008713">
    <property type="term" value="F:ADP-heptose-lipopolysaccharide heptosyltransferase activity"/>
    <property type="evidence" value="ECO:0007669"/>
    <property type="project" value="TreeGrafter"/>
</dbReference>
<dbReference type="Proteomes" id="UP000034785">
    <property type="component" value="Unassembled WGS sequence"/>
</dbReference>
<evidence type="ECO:0000256" key="1">
    <source>
        <dbReference type="ARBA" id="ARBA00022676"/>
    </source>
</evidence>
<sequence>MEAKGKQKTVLFIFDGGVGDAVFSTAAVRRAQYHQPDTNFQVGAWTGEQEEIFRSSGLPVTRLPHLGLFHNRMKQVGEWPAFFKCLVELSVLLHTYDQVICPVGVGSLYHLSRAFKAFIPGDRERFLPMPHPREVIVPDKYMGFVLQDRLDALLGVNSLPYFPPELEFSSEHSETADRMWVETGVDPQRSVVCNFKTSHPTKDLTPFQVEFIVKFIQRHKLLPVIVNYSPADQRLLKEKFSGHGLAFAANDSVLVMGEFLRVARAHVTADTGLAHIAGVVGVPTLTVFGPTGRENWVCPFHKNIISIQAETHCETLACRVGQVCNYPEVYCMSHIDMDEFAEKLHQLFTSSEQTGRGR</sequence>
<dbReference type="InterPro" id="IPR051199">
    <property type="entry name" value="LPS_LOS_Heptosyltrfase"/>
</dbReference>
<keyword evidence="1" id="KW-0328">Glycosyltransferase</keyword>
<gene>
    <name evidence="3" type="ORF">UV41_C0040G0008</name>
</gene>
<accession>A0A0G1B9I9</accession>
<dbReference type="GO" id="GO:0009244">
    <property type="term" value="P:lipopolysaccharide core region biosynthetic process"/>
    <property type="evidence" value="ECO:0007669"/>
    <property type="project" value="TreeGrafter"/>
</dbReference>
<dbReference type="SUPFAM" id="SSF53756">
    <property type="entry name" value="UDP-Glycosyltransferase/glycogen phosphorylase"/>
    <property type="match status" value="1"/>
</dbReference>
<dbReference type="Pfam" id="PF01075">
    <property type="entry name" value="Glyco_transf_9"/>
    <property type="match status" value="1"/>
</dbReference>
<keyword evidence="2" id="KW-0808">Transferase</keyword>
<dbReference type="GO" id="GO:0005829">
    <property type="term" value="C:cytosol"/>
    <property type="evidence" value="ECO:0007669"/>
    <property type="project" value="TreeGrafter"/>
</dbReference>
<organism evidence="3 4">
    <name type="scientific">Candidatus Daviesbacteria bacterium GW2011_GWA2_42_7</name>
    <dbReference type="NCBI Taxonomy" id="1618425"/>
    <lineage>
        <taxon>Bacteria</taxon>
        <taxon>Candidatus Daviesiibacteriota</taxon>
    </lineage>
</organism>
<name>A0A0G1B9I9_9BACT</name>
<reference evidence="3 4" key="1">
    <citation type="journal article" date="2015" name="Nature">
        <title>rRNA introns, odd ribosomes, and small enigmatic genomes across a large radiation of phyla.</title>
        <authorList>
            <person name="Brown C.T."/>
            <person name="Hug L.A."/>
            <person name="Thomas B.C."/>
            <person name="Sharon I."/>
            <person name="Castelle C.J."/>
            <person name="Singh A."/>
            <person name="Wilkins M.J."/>
            <person name="Williams K.H."/>
            <person name="Banfield J.F."/>
        </authorList>
    </citation>
    <scope>NUCLEOTIDE SEQUENCE [LARGE SCALE GENOMIC DNA]</scope>
</reference>